<gene>
    <name evidence="2" type="ORF">FHS12_002509</name>
</gene>
<proteinExistence type="predicted"/>
<dbReference type="Gene3D" id="3.10.400.10">
    <property type="entry name" value="Sulfate adenylyltransferase"/>
    <property type="match status" value="1"/>
</dbReference>
<dbReference type="RefSeq" id="WP_221208834.1">
    <property type="nucleotide sequence ID" value="NZ_BMQT01000007.1"/>
</dbReference>
<dbReference type="InterPro" id="IPR007374">
    <property type="entry name" value="ASCH_domain"/>
</dbReference>
<evidence type="ECO:0000313" key="3">
    <source>
        <dbReference type="Proteomes" id="UP000577707"/>
    </source>
</evidence>
<keyword evidence="3" id="KW-1185">Reference proteome</keyword>
<sequence length="177" mass="19430">MSDDAVMVPNDPEQEAEIAAFWNDVKHHAHLSAAPGYFGASPLEALQPPAWAFGGTPEEADGLLELVLAGVKTATATAQWDFESGDEPFPTVGGMSIILDGAGHPRALIATTQVDVAPFRDVPEEFARLEGEGDLSLEYWREVHERFFTEFAGPDQEFSEDMPVVMEQFELVWPKPE</sequence>
<dbReference type="PANTHER" id="PTHR39203:SF1">
    <property type="entry name" value="CYTOPLASMIC PROTEIN"/>
    <property type="match status" value="1"/>
</dbReference>
<dbReference type="SMART" id="SM01022">
    <property type="entry name" value="ASCH"/>
    <property type="match status" value="1"/>
</dbReference>
<protein>
    <submittedName>
        <fullName evidence="2">Uncharacterized protein YhfF</fullName>
    </submittedName>
</protein>
<dbReference type="SUPFAM" id="SSF88697">
    <property type="entry name" value="PUA domain-like"/>
    <property type="match status" value="1"/>
</dbReference>
<dbReference type="InterPro" id="IPR015947">
    <property type="entry name" value="PUA-like_sf"/>
</dbReference>
<dbReference type="CDD" id="cd06553">
    <property type="entry name" value="ASCH_Ef3133_like"/>
    <property type="match status" value="1"/>
</dbReference>
<name>A0A7W5F8V5_9ACTN</name>
<dbReference type="AlphaFoldDB" id="A0A7W5F8V5"/>
<feature type="domain" description="ASCH" evidence="1">
    <location>
        <begin position="51"/>
        <end position="173"/>
    </location>
</feature>
<evidence type="ECO:0000313" key="2">
    <source>
        <dbReference type="EMBL" id="MBB3089560.1"/>
    </source>
</evidence>
<reference evidence="2 3" key="1">
    <citation type="submission" date="2020-08" db="EMBL/GenBank/DDBJ databases">
        <title>Genomic Encyclopedia of Type Strains, Phase III (KMG-III): the genomes of soil and plant-associated and newly described type strains.</title>
        <authorList>
            <person name="Whitman W."/>
        </authorList>
    </citation>
    <scope>NUCLEOTIDE SEQUENCE [LARGE SCALE GENOMIC DNA]</scope>
    <source>
        <strain evidence="2 3">CECT 3302</strain>
    </source>
</reference>
<accession>A0A7W5F8V5</accession>
<comment type="caution">
    <text evidence="2">The sequence shown here is derived from an EMBL/GenBank/DDBJ whole genome shotgun (WGS) entry which is preliminary data.</text>
</comment>
<organism evidence="2 3">
    <name type="scientific">Nocardioides albus</name>
    <dbReference type="NCBI Taxonomy" id="1841"/>
    <lineage>
        <taxon>Bacteria</taxon>
        <taxon>Bacillati</taxon>
        <taxon>Actinomycetota</taxon>
        <taxon>Actinomycetes</taxon>
        <taxon>Propionibacteriales</taxon>
        <taxon>Nocardioidaceae</taxon>
        <taxon>Nocardioides</taxon>
    </lineage>
</organism>
<evidence type="ECO:0000259" key="1">
    <source>
        <dbReference type="SMART" id="SM01022"/>
    </source>
</evidence>
<dbReference type="InterPro" id="IPR009326">
    <property type="entry name" value="DUF984"/>
</dbReference>
<dbReference type="PANTHER" id="PTHR39203">
    <property type="entry name" value="CYTOPLASMIC PROTEIN-RELATED"/>
    <property type="match status" value="1"/>
</dbReference>
<dbReference type="EMBL" id="JACHXG010000005">
    <property type="protein sequence ID" value="MBB3089560.1"/>
    <property type="molecule type" value="Genomic_DNA"/>
</dbReference>
<dbReference type="Pfam" id="PF04266">
    <property type="entry name" value="ASCH"/>
    <property type="match status" value="1"/>
</dbReference>
<dbReference type="Proteomes" id="UP000577707">
    <property type="component" value="Unassembled WGS sequence"/>
</dbReference>